<keyword evidence="3" id="KW-1185">Reference proteome</keyword>
<evidence type="ECO:0000256" key="1">
    <source>
        <dbReference type="SAM" id="MobiDB-lite"/>
    </source>
</evidence>
<organism evidence="2 3">
    <name type="scientific">Miscanthus lutarioriparius</name>
    <dbReference type="NCBI Taxonomy" id="422564"/>
    <lineage>
        <taxon>Eukaryota</taxon>
        <taxon>Viridiplantae</taxon>
        <taxon>Streptophyta</taxon>
        <taxon>Embryophyta</taxon>
        <taxon>Tracheophyta</taxon>
        <taxon>Spermatophyta</taxon>
        <taxon>Magnoliopsida</taxon>
        <taxon>Liliopsida</taxon>
        <taxon>Poales</taxon>
        <taxon>Poaceae</taxon>
        <taxon>PACMAD clade</taxon>
        <taxon>Panicoideae</taxon>
        <taxon>Andropogonodae</taxon>
        <taxon>Andropogoneae</taxon>
        <taxon>Saccharinae</taxon>
        <taxon>Miscanthus</taxon>
    </lineage>
</organism>
<gene>
    <name evidence="2" type="ORF">NCGR_LOCUS22775</name>
</gene>
<evidence type="ECO:0000313" key="3">
    <source>
        <dbReference type="Proteomes" id="UP000604825"/>
    </source>
</evidence>
<comment type="caution">
    <text evidence="2">The sequence shown here is derived from an EMBL/GenBank/DDBJ whole genome shotgun (WGS) entry which is preliminary data.</text>
</comment>
<evidence type="ECO:0000313" key="2">
    <source>
        <dbReference type="EMBL" id="CAD6233382.1"/>
    </source>
</evidence>
<sequence length="229" mass="24807">MEEKPIRGDEVARSEGAGAACSIDSDLLLPRGLRFGPHKGTPINAFAVMKSGIRNIDSNGNCGPINSSKAQERMDEYINGVKRARQEHEEHEEDGEHEHYEDMEEVEQGQGSEHEQELNAKVLYDVSGSMTTHGRFAIGYGAVRAADIRAVAKENNALYERLGLAQEIPRASLRFASAVAAQGIATGSSHVGSESANDANAVDGHNEDNLNDTYRAAWETVNCHSGHHA</sequence>
<feature type="compositionally biased region" description="Basic and acidic residues" evidence="1">
    <location>
        <begin position="85"/>
        <end position="100"/>
    </location>
</feature>
<feature type="region of interest" description="Disordered" evidence="1">
    <location>
        <begin position="85"/>
        <end position="115"/>
    </location>
</feature>
<dbReference type="AlphaFoldDB" id="A0A811P1I9"/>
<feature type="compositionally biased region" description="Polar residues" evidence="1">
    <location>
        <begin position="188"/>
        <end position="198"/>
    </location>
</feature>
<proteinExistence type="predicted"/>
<reference evidence="2" key="1">
    <citation type="submission" date="2020-10" db="EMBL/GenBank/DDBJ databases">
        <authorList>
            <person name="Han B."/>
            <person name="Lu T."/>
            <person name="Zhao Q."/>
            <person name="Huang X."/>
            <person name="Zhao Y."/>
        </authorList>
    </citation>
    <scope>NUCLEOTIDE SEQUENCE</scope>
</reference>
<dbReference type="PANTHER" id="PTHR33157">
    <property type="entry name" value="AUTONOMOUS TRANSPOSABLE ELEMENT EN-1 MOSAIC PROTEIN-RELATED"/>
    <property type="match status" value="1"/>
</dbReference>
<dbReference type="Proteomes" id="UP000604825">
    <property type="component" value="Unassembled WGS sequence"/>
</dbReference>
<accession>A0A811P1I9</accession>
<dbReference type="GO" id="GO:0032196">
    <property type="term" value="P:transposition"/>
    <property type="evidence" value="ECO:0007669"/>
    <property type="project" value="InterPro"/>
</dbReference>
<dbReference type="InterPro" id="IPR039266">
    <property type="entry name" value="EN-1/SPM"/>
</dbReference>
<dbReference type="PANTHER" id="PTHR33157:SF5">
    <property type="entry name" value="OS09G0314100 PROTEIN"/>
    <property type="match status" value="1"/>
</dbReference>
<dbReference type="EMBL" id="CAJGYO010000005">
    <property type="protein sequence ID" value="CAD6233382.1"/>
    <property type="molecule type" value="Genomic_DNA"/>
</dbReference>
<name>A0A811P1I9_9POAL</name>
<feature type="region of interest" description="Disordered" evidence="1">
    <location>
        <begin position="188"/>
        <end position="208"/>
    </location>
</feature>
<protein>
    <submittedName>
        <fullName evidence="2">Uncharacterized protein</fullName>
    </submittedName>
</protein>